<evidence type="ECO:0000313" key="1">
    <source>
        <dbReference type="EMBL" id="KAI4380584.1"/>
    </source>
</evidence>
<keyword evidence="2" id="KW-1185">Reference proteome</keyword>
<accession>A0ACB9RSN7</accession>
<organism evidence="1 2">
    <name type="scientific">Melastoma candidum</name>
    <dbReference type="NCBI Taxonomy" id="119954"/>
    <lineage>
        <taxon>Eukaryota</taxon>
        <taxon>Viridiplantae</taxon>
        <taxon>Streptophyta</taxon>
        <taxon>Embryophyta</taxon>
        <taxon>Tracheophyta</taxon>
        <taxon>Spermatophyta</taxon>
        <taxon>Magnoliopsida</taxon>
        <taxon>eudicotyledons</taxon>
        <taxon>Gunneridae</taxon>
        <taxon>Pentapetalae</taxon>
        <taxon>rosids</taxon>
        <taxon>malvids</taxon>
        <taxon>Myrtales</taxon>
        <taxon>Melastomataceae</taxon>
        <taxon>Melastomatoideae</taxon>
        <taxon>Melastomateae</taxon>
        <taxon>Melastoma</taxon>
    </lineage>
</organism>
<proteinExistence type="predicted"/>
<protein>
    <submittedName>
        <fullName evidence="1">Uncharacterized protein</fullName>
    </submittedName>
</protein>
<dbReference type="Proteomes" id="UP001057402">
    <property type="component" value="Chromosome 3"/>
</dbReference>
<reference evidence="2" key="1">
    <citation type="journal article" date="2023" name="Front. Plant Sci.">
        <title>Chromosomal-level genome assembly of Melastoma candidum provides insights into trichome evolution.</title>
        <authorList>
            <person name="Zhong Y."/>
            <person name="Wu W."/>
            <person name="Sun C."/>
            <person name="Zou P."/>
            <person name="Liu Y."/>
            <person name="Dai S."/>
            <person name="Zhou R."/>
        </authorList>
    </citation>
    <scope>NUCLEOTIDE SEQUENCE [LARGE SCALE GENOMIC DNA]</scope>
</reference>
<evidence type="ECO:0000313" key="2">
    <source>
        <dbReference type="Proteomes" id="UP001057402"/>
    </source>
</evidence>
<gene>
    <name evidence="1" type="ORF">MLD38_006759</name>
</gene>
<sequence length="105" mass="11616">MIGGSGTSRIMFQSTLPFPIPASDSAFLPPPQLLQVLPKLELMDHMGLHKASSNSWTISSSTKLYLSVITFTLVVHLEEGTPSPSLWRRHSLQKQHHPVETIATK</sequence>
<name>A0ACB9RSN7_9MYRT</name>
<dbReference type="EMBL" id="CM042882">
    <property type="protein sequence ID" value="KAI4380584.1"/>
    <property type="molecule type" value="Genomic_DNA"/>
</dbReference>
<comment type="caution">
    <text evidence="1">The sequence shown here is derived from an EMBL/GenBank/DDBJ whole genome shotgun (WGS) entry which is preliminary data.</text>
</comment>